<evidence type="ECO:0000256" key="4">
    <source>
        <dbReference type="ARBA" id="ARBA00022989"/>
    </source>
</evidence>
<feature type="transmembrane region" description="Helical" evidence="8">
    <location>
        <begin position="21"/>
        <end position="42"/>
    </location>
</feature>
<feature type="transmembrane region" description="Helical" evidence="8">
    <location>
        <begin position="62"/>
        <end position="82"/>
    </location>
</feature>
<comment type="caution">
    <text evidence="10">The sequence shown here is derived from an EMBL/GenBank/DDBJ whole genome shotgun (WGS) entry which is preliminary data.</text>
</comment>
<feature type="region of interest" description="Disordered" evidence="7">
    <location>
        <begin position="255"/>
        <end position="282"/>
    </location>
</feature>
<feature type="non-terminal residue" evidence="10">
    <location>
        <position position="1"/>
    </location>
</feature>
<comment type="similarity">
    <text evidence="6">Belongs to the YccS/YhfK family.</text>
</comment>
<feature type="transmembrane region" description="Helical" evidence="8">
    <location>
        <begin position="89"/>
        <end position="105"/>
    </location>
</feature>
<feature type="transmembrane region" description="Helical" evidence="8">
    <location>
        <begin position="111"/>
        <end position="127"/>
    </location>
</feature>
<keyword evidence="3 8" id="KW-0812">Transmembrane</keyword>
<reference evidence="10 11" key="1">
    <citation type="submission" date="2024-09" db="EMBL/GenBank/DDBJ databases">
        <authorList>
            <person name="Sun Q."/>
            <person name="Mori K."/>
        </authorList>
    </citation>
    <scope>NUCLEOTIDE SEQUENCE [LARGE SCALE GENOMIC DNA]</scope>
    <source>
        <strain evidence="10 11">JCM 15389</strain>
    </source>
</reference>
<keyword evidence="5 8" id="KW-0472">Membrane</keyword>
<comment type="subcellular location">
    <subcellularLocation>
        <location evidence="1">Cell membrane</location>
        <topology evidence="1">Multi-pass membrane protein</topology>
    </subcellularLocation>
</comment>
<name>A0ABV6C4F8_9ACTN</name>
<keyword evidence="2" id="KW-1003">Cell membrane</keyword>
<sequence>SLRGALGALADPAGARHAVRLAVVLVAGSLLAHGLGLANGYWVPMTAAVVVRGDFTGTLRRGLGRALGTLAGAGLVTLATTLTHPGTPLLVAGTVVAGLGTYILFRANYGLYSVFLTSTVVLLLALVGASPGRTAEERVLATVAGAALALAVFLLWPTWREDLLPGTLAAAARAQRDYATTLLALADTPQVSAVALARLDSLGRRARTTRARLLALTGALPAATPDSPSRCLGAIAELAHTSLALHAQLLARARLAPSDGGPDPAGPHPARLDPARLDPAEATRRVLAELDQAGCPDQPTLA</sequence>
<evidence type="ECO:0000313" key="11">
    <source>
        <dbReference type="Proteomes" id="UP001589788"/>
    </source>
</evidence>
<dbReference type="Proteomes" id="UP001589788">
    <property type="component" value="Unassembled WGS sequence"/>
</dbReference>
<organism evidence="10 11">
    <name type="scientific">Aciditerrimonas ferrireducens</name>
    <dbReference type="NCBI Taxonomy" id="667306"/>
    <lineage>
        <taxon>Bacteria</taxon>
        <taxon>Bacillati</taxon>
        <taxon>Actinomycetota</taxon>
        <taxon>Acidimicrobiia</taxon>
        <taxon>Acidimicrobiales</taxon>
        <taxon>Acidimicrobiaceae</taxon>
        <taxon>Aciditerrimonas</taxon>
    </lineage>
</organism>
<evidence type="ECO:0000256" key="6">
    <source>
        <dbReference type="ARBA" id="ARBA00043993"/>
    </source>
</evidence>
<feature type="compositionally biased region" description="Basic and acidic residues" evidence="7">
    <location>
        <begin position="270"/>
        <end position="282"/>
    </location>
</feature>
<evidence type="ECO:0000313" key="10">
    <source>
        <dbReference type="EMBL" id="MFC0082581.1"/>
    </source>
</evidence>
<feature type="transmembrane region" description="Helical" evidence="8">
    <location>
        <begin position="139"/>
        <end position="159"/>
    </location>
</feature>
<evidence type="ECO:0000256" key="2">
    <source>
        <dbReference type="ARBA" id="ARBA00022475"/>
    </source>
</evidence>
<accession>A0ABV6C4F8</accession>
<evidence type="ECO:0000256" key="8">
    <source>
        <dbReference type="SAM" id="Phobius"/>
    </source>
</evidence>
<proteinExistence type="inferred from homology"/>
<evidence type="ECO:0000256" key="7">
    <source>
        <dbReference type="SAM" id="MobiDB-lite"/>
    </source>
</evidence>
<dbReference type="PANTHER" id="PTHR30509">
    <property type="entry name" value="P-HYDROXYBENZOIC ACID EFFLUX PUMP SUBUNIT-RELATED"/>
    <property type="match status" value="1"/>
</dbReference>
<dbReference type="RefSeq" id="WP_377790188.1">
    <property type="nucleotide sequence ID" value="NZ_JBHLYQ010000118.1"/>
</dbReference>
<dbReference type="PANTHER" id="PTHR30509:SF8">
    <property type="entry name" value="INNER MEMBRANE PROTEIN YCCS"/>
    <property type="match status" value="1"/>
</dbReference>
<evidence type="ECO:0000256" key="1">
    <source>
        <dbReference type="ARBA" id="ARBA00004651"/>
    </source>
</evidence>
<keyword evidence="4 8" id="KW-1133">Transmembrane helix</keyword>
<dbReference type="Pfam" id="PF13515">
    <property type="entry name" value="FUSC_2"/>
    <property type="match status" value="1"/>
</dbReference>
<dbReference type="EMBL" id="JBHLYQ010000118">
    <property type="protein sequence ID" value="MFC0082581.1"/>
    <property type="molecule type" value="Genomic_DNA"/>
</dbReference>
<evidence type="ECO:0000256" key="3">
    <source>
        <dbReference type="ARBA" id="ARBA00022692"/>
    </source>
</evidence>
<protein>
    <submittedName>
        <fullName evidence="10">FUSC family protein</fullName>
    </submittedName>
</protein>
<dbReference type="InterPro" id="IPR049453">
    <property type="entry name" value="Memb_transporter_dom"/>
</dbReference>
<evidence type="ECO:0000256" key="5">
    <source>
        <dbReference type="ARBA" id="ARBA00023136"/>
    </source>
</evidence>
<evidence type="ECO:0000259" key="9">
    <source>
        <dbReference type="Pfam" id="PF13515"/>
    </source>
</evidence>
<keyword evidence="11" id="KW-1185">Reference proteome</keyword>
<gene>
    <name evidence="10" type="ORF">ACFFRE_10605</name>
</gene>
<feature type="domain" description="Integral membrane bound transporter" evidence="9">
    <location>
        <begin position="29"/>
        <end position="152"/>
    </location>
</feature>